<accession>A0A9J7AZ62</accession>
<dbReference type="InterPro" id="IPR002347">
    <property type="entry name" value="SDR_fam"/>
</dbReference>
<keyword evidence="2" id="KW-0560">Oxidoreductase</keyword>
<dbReference type="PROSITE" id="PS00061">
    <property type="entry name" value="ADH_SHORT"/>
    <property type="match status" value="1"/>
</dbReference>
<evidence type="ECO:0000313" key="5">
    <source>
        <dbReference type="Proteomes" id="UP001060336"/>
    </source>
</evidence>
<sequence>MERFDLKDKIVLVAGASSGIGAATVERLLAEGARVIAAARRMDRLQALAKDRPGHCLPLQLDVADPDSTSSMVERMPEGWRNIHGAVVCAGHDVGGRARFDQADAETWANIIETNVNGTIRVCRAVIDRMTARGTGHIVTLGSVSGLITYPGGSIYSASKHAVRAFTDGLRKDYGDSDIRVTEILPGLTRTEFAESRWGDGSKAEAFYDKAPGLLEPEDIASAILYAMTAPESVNVSQIVVHPTRV</sequence>
<dbReference type="Gene3D" id="3.40.50.720">
    <property type="entry name" value="NAD(P)-binding Rossmann-like Domain"/>
    <property type="match status" value="1"/>
</dbReference>
<dbReference type="RefSeq" id="WP_257769957.1">
    <property type="nucleotide sequence ID" value="NZ_CP102480.1"/>
</dbReference>
<dbReference type="PRINTS" id="PR00081">
    <property type="entry name" value="GDHRDH"/>
</dbReference>
<feature type="domain" description="Ketoreductase" evidence="3">
    <location>
        <begin position="9"/>
        <end position="191"/>
    </location>
</feature>
<dbReference type="InterPro" id="IPR057326">
    <property type="entry name" value="KR_dom"/>
</dbReference>
<dbReference type="PANTHER" id="PTHR42901:SF1">
    <property type="entry name" value="ALCOHOL DEHYDROGENASE"/>
    <property type="match status" value="1"/>
</dbReference>
<dbReference type="PANTHER" id="PTHR42901">
    <property type="entry name" value="ALCOHOL DEHYDROGENASE"/>
    <property type="match status" value="1"/>
</dbReference>
<proteinExistence type="inferred from homology"/>
<evidence type="ECO:0000259" key="3">
    <source>
        <dbReference type="SMART" id="SM00822"/>
    </source>
</evidence>
<name>A0A9J7AZ62_9PROT</name>
<evidence type="ECO:0000256" key="1">
    <source>
        <dbReference type="ARBA" id="ARBA00006484"/>
    </source>
</evidence>
<dbReference type="AlphaFoldDB" id="A0A9J7AZ62"/>
<protein>
    <submittedName>
        <fullName evidence="4">SDR family oxidoreductase</fullName>
    </submittedName>
</protein>
<reference evidence="4" key="1">
    <citation type="submission" date="2022-08" db="EMBL/GenBank/DDBJ databases">
        <title>Nisaea acidiphila sp. nov., isolated from a marine algal debris and emended description of the genus Nisaea Urios et al. 2008.</title>
        <authorList>
            <person name="Kwon K."/>
        </authorList>
    </citation>
    <scope>NUCLEOTIDE SEQUENCE</scope>
    <source>
        <strain evidence="4">MEBiC11861</strain>
    </source>
</reference>
<dbReference type="FunFam" id="3.40.50.720:FF:000047">
    <property type="entry name" value="NADP-dependent L-serine/L-allo-threonine dehydrogenase"/>
    <property type="match status" value="1"/>
</dbReference>
<comment type="similarity">
    <text evidence="1">Belongs to the short-chain dehydrogenases/reductases (SDR) family.</text>
</comment>
<dbReference type="EMBL" id="CP102480">
    <property type="protein sequence ID" value="UUX50733.1"/>
    <property type="molecule type" value="Genomic_DNA"/>
</dbReference>
<keyword evidence="5" id="KW-1185">Reference proteome</keyword>
<dbReference type="SUPFAM" id="SSF51735">
    <property type="entry name" value="NAD(P)-binding Rossmann-fold domains"/>
    <property type="match status" value="1"/>
</dbReference>
<dbReference type="KEGG" id="naci:NUH88_03315"/>
<evidence type="ECO:0000256" key="2">
    <source>
        <dbReference type="ARBA" id="ARBA00023002"/>
    </source>
</evidence>
<dbReference type="Pfam" id="PF00106">
    <property type="entry name" value="adh_short"/>
    <property type="match status" value="1"/>
</dbReference>
<gene>
    <name evidence="4" type="ORF">NUH88_03315</name>
</gene>
<dbReference type="InterPro" id="IPR020904">
    <property type="entry name" value="Sc_DH/Rdtase_CS"/>
</dbReference>
<dbReference type="Proteomes" id="UP001060336">
    <property type="component" value="Chromosome"/>
</dbReference>
<dbReference type="InterPro" id="IPR036291">
    <property type="entry name" value="NAD(P)-bd_dom_sf"/>
</dbReference>
<evidence type="ECO:0000313" key="4">
    <source>
        <dbReference type="EMBL" id="UUX50733.1"/>
    </source>
</evidence>
<organism evidence="4 5">
    <name type="scientific">Nisaea acidiphila</name>
    <dbReference type="NCBI Taxonomy" id="1862145"/>
    <lineage>
        <taxon>Bacteria</taxon>
        <taxon>Pseudomonadati</taxon>
        <taxon>Pseudomonadota</taxon>
        <taxon>Alphaproteobacteria</taxon>
        <taxon>Rhodospirillales</taxon>
        <taxon>Thalassobaculaceae</taxon>
        <taxon>Nisaea</taxon>
    </lineage>
</organism>
<dbReference type="GO" id="GO:0016616">
    <property type="term" value="F:oxidoreductase activity, acting on the CH-OH group of donors, NAD or NADP as acceptor"/>
    <property type="evidence" value="ECO:0007669"/>
    <property type="project" value="UniProtKB-ARBA"/>
</dbReference>
<dbReference type="SMART" id="SM00822">
    <property type="entry name" value="PKS_KR"/>
    <property type="match status" value="1"/>
</dbReference>